<dbReference type="SMART" id="SM00708">
    <property type="entry name" value="PhBP"/>
    <property type="match status" value="1"/>
</dbReference>
<dbReference type="InterPro" id="IPR006170">
    <property type="entry name" value="PBP/GOBP"/>
</dbReference>
<dbReference type="HOGENOM" id="CLU_148261_0_0_1"/>
<name>B4MAK7_DROVI</name>
<keyword evidence="2" id="KW-0964">Secreted</keyword>
<dbReference type="GO" id="GO:0007608">
    <property type="term" value="P:sensory perception of smell"/>
    <property type="evidence" value="ECO:0007669"/>
    <property type="project" value="TreeGrafter"/>
</dbReference>
<feature type="compositionally biased region" description="Basic and acidic residues" evidence="5">
    <location>
        <begin position="25"/>
        <end position="41"/>
    </location>
</feature>
<dbReference type="CDD" id="cd23992">
    <property type="entry name" value="PBP_GOBP"/>
    <property type="match status" value="1"/>
</dbReference>
<dbReference type="Gene3D" id="1.10.238.20">
    <property type="entry name" value="Pheromone/general odorant binding protein domain"/>
    <property type="match status" value="1"/>
</dbReference>
<dbReference type="FunFam" id="1.10.238.20:FF:000006">
    <property type="entry name" value="Odorant binding protein 15"/>
    <property type="match status" value="1"/>
</dbReference>
<dbReference type="OrthoDB" id="6595846at2759"/>
<comment type="subcellular location">
    <subcellularLocation>
        <location evidence="1">Secreted</location>
    </subcellularLocation>
</comment>
<dbReference type="FunCoup" id="B4MAK7">
    <property type="interactions" value="78"/>
</dbReference>
<dbReference type="Pfam" id="PF01395">
    <property type="entry name" value="PBP_GOBP"/>
    <property type="match status" value="1"/>
</dbReference>
<dbReference type="GO" id="GO:0005615">
    <property type="term" value="C:extracellular space"/>
    <property type="evidence" value="ECO:0007669"/>
    <property type="project" value="TreeGrafter"/>
</dbReference>
<evidence type="ECO:0000256" key="6">
    <source>
        <dbReference type="SAM" id="SignalP"/>
    </source>
</evidence>
<keyword evidence="4" id="KW-1015">Disulfide bond</keyword>
<dbReference type="GO" id="GO:0005549">
    <property type="term" value="F:odorant binding"/>
    <property type="evidence" value="ECO:0007669"/>
    <property type="project" value="InterPro"/>
</dbReference>
<accession>B4MAK7</accession>
<keyword evidence="3 6" id="KW-0732">Signal</keyword>
<dbReference type="EMBL" id="CH940655">
    <property type="protein sequence ID" value="EDW66266.1"/>
    <property type="molecule type" value="Genomic_DNA"/>
</dbReference>
<evidence type="ECO:0000313" key="8">
    <source>
        <dbReference type="Proteomes" id="UP000008792"/>
    </source>
</evidence>
<dbReference type="InParanoid" id="B4MAK7"/>
<evidence type="ECO:0000256" key="3">
    <source>
        <dbReference type="ARBA" id="ARBA00022729"/>
    </source>
</evidence>
<reference evidence="7 8" key="1">
    <citation type="journal article" date="2007" name="Nature">
        <title>Evolution of genes and genomes on the Drosophila phylogeny.</title>
        <authorList>
            <consortium name="Drosophila 12 Genomes Consortium"/>
            <person name="Clark A.G."/>
            <person name="Eisen M.B."/>
            <person name="Smith D.R."/>
            <person name="Bergman C.M."/>
            <person name="Oliver B."/>
            <person name="Markow T.A."/>
            <person name="Kaufman T.C."/>
            <person name="Kellis M."/>
            <person name="Gelbart W."/>
            <person name="Iyer V.N."/>
            <person name="Pollard D.A."/>
            <person name="Sackton T.B."/>
            <person name="Larracuente A.M."/>
            <person name="Singh N.D."/>
            <person name="Abad J.P."/>
            <person name="Abt D.N."/>
            <person name="Adryan B."/>
            <person name="Aguade M."/>
            <person name="Akashi H."/>
            <person name="Anderson W.W."/>
            <person name="Aquadro C.F."/>
            <person name="Ardell D.H."/>
            <person name="Arguello R."/>
            <person name="Artieri C.G."/>
            <person name="Barbash D.A."/>
            <person name="Barker D."/>
            <person name="Barsanti P."/>
            <person name="Batterham P."/>
            <person name="Batzoglou S."/>
            <person name="Begun D."/>
            <person name="Bhutkar A."/>
            <person name="Blanco E."/>
            <person name="Bosak S.A."/>
            <person name="Bradley R.K."/>
            <person name="Brand A.D."/>
            <person name="Brent M.R."/>
            <person name="Brooks A.N."/>
            <person name="Brown R.H."/>
            <person name="Butlin R.K."/>
            <person name="Caggese C."/>
            <person name="Calvi B.R."/>
            <person name="Bernardo de Carvalho A."/>
            <person name="Caspi A."/>
            <person name="Castrezana S."/>
            <person name="Celniker S.E."/>
            <person name="Chang J.L."/>
            <person name="Chapple C."/>
            <person name="Chatterji S."/>
            <person name="Chinwalla A."/>
            <person name="Civetta A."/>
            <person name="Clifton S.W."/>
            <person name="Comeron J.M."/>
            <person name="Costello J.C."/>
            <person name="Coyne J.A."/>
            <person name="Daub J."/>
            <person name="David R.G."/>
            <person name="Delcher A.L."/>
            <person name="Delehaunty K."/>
            <person name="Do C.B."/>
            <person name="Ebling H."/>
            <person name="Edwards K."/>
            <person name="Eickbush T."/>
            <person name="Evans J.D."/>
            <person name="Filipski A."/>
            <person name="Findeiss S."/>
            <person name="Freyhult E."/>
            <person name="Fulton L."/>
            <person name="Fulton R."/>
            <person name="Garcia A.C."/>
            <person name="Gardiner A."/>
            <person name="Garfield D.A."/>
            <person name="Garvin B.E."/>
            <person name="Gibson G."/>
            <person name="Gilbert D."/>
            <person name="Gnerre S."/>
            <person name="Godfrey J."/>
            <person name="Good R."/>
            <person name="Gotea V."/>
            <person name="Gravely B."/>
            <person name="Greenberg A.J."/>
            <person name="Griffiths-Jones S."/>
            <person name="Gross S."/>
            <person name="Guigo R."/>
            <person name="Gustafson E.A."/>
            <person name="Haerty W."/>
            <person name="Hahn M.W."/>
            <person name="Halligan D.L."/>
            <person name="Halpern A.L."/>
            <person name="Halter G.M."/>
            <person name="Han M.V."/>
            <person name="Heger A."/>
            <person name="Hillier L."/>
            <person name="Hinrichs A.S."/>
            <person name="Holmes I."/>
            <person name="Hoskins R.A."/>
            <person name="Hubisz M.J."/>
            <person name="Hultmark D."/>
            <person name="Huntley M.A."/>
            <person name="Jaffe D.B."/>
            <person name="Jagadeeshan S."/>
            <person name="Jeck W.R."/>
            <person name="Johnson J."/>
            <person name="Jones C.D."/>
            <person name="Jordan W.C."/>
            <person name="Karpen G.H."/>
            <person name="Kataoka E."/>
            <person name="Keightley P.D."/>
            <person name="Kheradpour P."/>
            <person name="Kirkness E.F."/>
            <person name="Koerich L.B."/>
            <person name="Kristiansen K."/>
            <person name="Kudrna D."/>
            <person name="Kulathinal R.J."/>
            <person name="Kumar S."/>
            <person name="Kwok R."/>
            <person name="Lander E."/>
            <person name="Langley C.H."/>
            <person name="Lapoint R."/>
            <person name="Lazzaro B.P."/>
            <person name="Lee S.J."/>
            <person name="Levesque L."/>
            <person name="Li R."/>
            <person name="Lin C.F."/>
            <person name="Lin M.F."/>
            <person name="Lindblad-Toh K."/>
            <person name="Llopart A."/>
            <person name="Long M."/>
            <person name="Low L."/>
            <person name="Lozovsky E."/>
            <person name="Lu J."/>
            <person name="Luo M."/>
            <person name="Machado C.A."/>
            <person name="Makalowski W."/>
            <person name="Marzo M."/>
            <person name="Matsuda M."/>
            <person name="Matzkin L."/>
            <person name="McAllister B."/>
            <person name="McBride C.S."/>
            <person name="McKernan B."/>
            <person name="McKernan K."/>
            <person name="Mendez-Lago M."/>
            <person name="Minx P."/>
            <person name="Mollenhauer M.U."/>
            <person name="Montooth K."/>
            <person name="Mount S.M."/>
            <person name="Mu X."/>
            <person name="Myers E."/>
            <person name="Negre B."/>
            <person name="Newfeld S."/>
            <person name="Nielsen R."/>
            <person name="Noor M.A."/>
            <person name="O'Grady P."/>
            <person name="Pachter L."/>
            <person name="Papaceit M."/>
            <person name="Parisi M.J."/>
            <person name="Parisi M."/>
            <person name="Parts L."/>
            <person name="Pedersen J.S."/>
            <person name="Pesole G."/>
            <person name="Phillippy A.M."/>
            <person name="Ponting C.P."/>
            <person name="Pop M."/>
            <person name="Porcelli D."/>
            <person name="Powell J.R."/>
            <person name="Prohaska S."/>
            <person name="Pruitt K."/>
            <person name="Puig M."/>
            <person name="Quesneville H."/>
            <person name="Ram K.R."/>
            <person name="Rand D."/>
            <person name="Rasmussen M.D."/>
            <person name="Reed L.K."/>
            <person name="Reenan R."/>
            <person name="Reily A."/>
            <person name="Remington K.A."/>
            <person name="Rieger T.T."/>
            <person name="Ritchie M.G."/>
            <person name="Robin C."/>
            <person name="Rogers Y.H."/>
            <person name="Rohde C."/>
            <person name="Rozas J."/>
            <person name="Rubenfield M.J."/>
            <person name="Ruiz A."/>
            <person name="Russo S."/>
            <person name="Salzberg S.L."/>
            <person name="Sanchez-Gracia A."/>
            <person name="Saranga D.J."/>
            <person name="Sato H."/>
            <person name="Schaeffer S.W."/>
            <person name="Schatz M.C."/>
            <person name="Schlenke T."/>
            <person name="Schwartz R."/>
            <person name="Segarra C."/>
            <person name="Singh R.S."/>
            <person name="Sirot L."/>
            <person name="Sirota M."/>
            <person name="Sisneros N.B."/>
            <person name="Smith C.D."/>
            <person name="Smith T.F."/>
            <person name="Spieth J."/>
            <person name="Stage D.E."/>
            <person name="Stark A."/>
            <person name="Stephan W."/>
            <person name="Strausberg R.L."/>
            <person name="Strempel S."/>
            <person name="Sturgill D."/>
            <person name="Sutton G."/>
            <person name="Sutton G.G."/>
            <person name="Tao W."/>
            <person name="Teichmann S."/>
            <person name="Tobari Y.N."/>
            <person name="Tomimura Y."/>
            <person name="Tsolas J.M."/>
            <person name="Valente V.L."/>
            <person name="Venter E."/>
            <person name="Venter J.C."/>
            <person name="Vicario S."/>
            <person name="Vieira F.G."/>
            <person name="Vilella A.J."/>
            <person name="Villasante A."/>
            <person name="Walenz B."/>
            <person name="Wang J."/>
            <person name="Wasserman M."/>
            <person name="Watts T."/>
            <person name="Wilson D."/>
            <person name="Wilson R.K."/>
            <person name="Wing R.A."/>
            <person name="Wolfner M.F."/>
            <person name="Wong A."/>
            <person name="Wong G.K."/>
            <person name="Wu C.I."/>
            <person name="Wu G."/>
            <person name="Yamamoto D."/>
            <person name="Yang H.P."/>
            <person name="Yang S.P."/>
            <person name="Yorke J.A."/>
            <person name="Yoshida K."/>
            <person name="Zdobnov E."/>
            <person name="Zhang P."/>
            <person name="Zhang Y."/>
            <person name="Zimin A.V."/>
            <person name="Baldwin J."/>
            <person name="Abdouelleil A."/>
            <person name="Abdulkadir J."/>
            <person name="Abebe A."/>
            <person name="Abera B."/>
            <person name="Abreu J."/>
            <person name="Acer S.C."/>
            <person name="Aftuck L."/>
            <person name="Alexander A."/>
            <person name="An P."/>
            <person name="Anderson E."/>
            <person name="Anderson S."/>
            <person name="Arachi H."/>
            <person name="Azer M."/>
            <person name="Bachantsang P."/>
            <person name="Barry A."/>
            <person name="Bayul T."/>
            <person name="Berlin A."/>
            <person name="Bessette D."/>
            <person name="Bloom T."/>
            <person name="Blye J."/>
            <person name="Boguslavskiy L."/>
            <person name="Bonnet C."/>
            <person name="Boukhgalter B."/>
            <person name="Bourzgui I."/>
            <person name="Brown A."/>
            <person name="Cahill P."/>
            <person name="Channer S."/>
            <person name="Cheshatsang Y."/>
            <person name="Chuda L."/>
            <person name="Citroen M."/>
            <person name="Collymore A."/>
            <person name="Cooke P."/>
            <person name="Costello M."/>
            <person name="D'Aco K."/>
            <person name="Daza R."/>
            <person name="De Haan G."/>
            <person name="DeGray S."/>
            <person name="DeMaso C."/>
            <person name="Dhargay N."/>
            <person name="Dooley K."/>
            <person name="Dooley E."/>
            <person name="Doricent M."/>
            <person name="Dorje P."/>
            <person name="Dorjee K."/>
            <person name="Dupes A."/>
            <person name="Elong R."/>
            <person name="Falk J."/>
            <person name="Farina A."/>
            <person name="Faro S."/>
            <person name="Ferguson D."/>
            <person name="Fisher S."/>
            <person name="Foley C.D."/>
            <person name="Franke A."/>
            <person name="Friedrich D."/>
            <person name="Gadbois L."/>
            <person name="Gearin G."/>
            <person name="Gearin C.R."/>
            <person name="Giannoukos G."/>
            <person name="Goode T."/>
            <person name="Graham J."/>
            <person name="Grandbois E."/>
            <person name="Grewal S."/>
            <person name="Gyaltsen K."/>
            <person name="Hafez N."/>
            <person name="Hagos B."/>
            <person name="Hall J."/>
            <person name="Henson C."/>
            <person name="Hollinger A."/>
            <person name="Honan T."/>
            <person name="Huard M.D."/>
            <person name="Hughes L."/>
            <person name="Hurhula B."/>
            <person name="Husby M.E."/>
            <person name="Kamat A."/>
            <person name="Kanga B."/>
            <person name="Kashin S."/>
            <person name="Khazanovich D."/>
            <person name="Kisner P."/>
            <person name="Lance K."/>
            <person name="Lara M."/>
            <person name="Lee W."/>
            <person name="Lennon N."/>
            <person name="Letendre F."/>
            <person name="LeVine R."/>
            <person name="Lipovsky A."/>
            <person name="Liu X."/>
            <person name="Liu J."/>
            <person name="Liu S."/>
            <person name="Lokyitsang T."/>
            <person name="Lokyitsang Y."/>
            <person name="Lubonja R."/>
            <person name="Lui A."/>
            <person name="MacDonald P."/>
            <person name="Magnisalis V."/>
            <person name="Maru K."/>
            <person name="Matthews C."/>
            <person name="McCusker W."/>
            <person name="McDonough S."/>
            <person name="Mehta T."/>
            <person name="Meldrim J."/>
            <person name="Meneus L."/>
            <person name="Mihai O."/>
            <person name="Mihalev A."/>
            <person name="Mihova T."/>
            <person name="Mittelman R."/>
            <person name="Mlenga V."/>
            <person name="Montmayeur A."/>
            <person name="Mulrain L."/>
            <person name="Navidi A."/>
            <person name="Naylor J."/>
            <person name="Negash T."/>
            <person name="Nguyen T."/>
            <person name="Nguyen N."/>
            <person name="Nicol R."/>
            <person name="Norbu C."/>
            <person name="Norbu N."/>
            <person name="Novod N."/>
            <person name="O'Neill B."/>
            <person name="Osman S."/>
            <person name="Markiewicz E."/>
            <person name="Oyono O.L."/>
            <person name="Patti C."/>
            <person name="Phunkhang P."/>
            <person name="Pierre F."/>
            <person name="Priest M."/>
            <person name="Raghuraman S."/>
            <person name="Rege F."/>
            <person name="Reyes R."/>
            <person name="Rise C."/>
            <person name="Rogov P."/>
            <person name="Ross K."/>
            <person name="Ryan E."/>
            <person name="Settipalli S."/>
            <person name="Shea T."/>
            <person name="Sherpa N."/>
            <person name="Shi L."/>
            <person name="Shih D."/>
            <person name="Sparrow T."/>
            <person name="Spaulding J."/>
            <person name="Stalker J."/>
            <person name="Stange-Thomann N."/>
            <person name="Stavropoulos S."/>
            <person name="Stone C."/>
            <person name="Strader C."/>
            <person name="Tesfaye S."/>
            <person name="Thomson T."/>
            <person name="Thoulutsang Y."/>
            <person name="Thoulutsang D."/>
            <person name="Topham K."/>
            <person name="Topping I."/>
            <person name="Tsamla T."/>
            <person name="Vassiliev H."/>
            <person name="Vo A."/>
            <person name="Wangchuk T."/>
            <person name="Wangdi T."/>
            <person name="Weiand M."/>
            <person name="Wilkinson J."/>
            <person name="Wilson A."/>
            <person name="Yadav S."/>
            <person name="Young G."/>
            <person name="Yu Q."/>
            <person name="Zembek L."/>
            <person name="Zhong D."/>
            <person name="Zimmer A."/>
            <person name="Zwirko Z."/>
            <person name="Jaffe D.B."/>
            <person name="Alvarez P."/>
            <person name="Brockman W."/>
            <person name="Butler J."/>
            <person name="Chin C."/>
            <person name="Gnerre S."/>
            <person name="Grabherr M."/>
            <person name="Kleber M."/>
            <person name="Mauceli E."/>
            <person name="MacCallum I."/>
        </authorList>
    </citation>
    <scope>NUCLEOTIDE SEQUENCE [LARGE SCALE GENOMIC DNA]</scope>
    <source>
        <strain evidence="8">Tucson 15010-1051.87</strain>
    </source>
</reference>
<evidence type="ECO:0000256" key="4">
    <source>
        <dbReference type="ARBA" id="ARBA00023157"/>
    </source>
</evidence>
<organism evidence="7 8">
    <name type="scientific">Drosophila virilis</name>
    <name type="common">Fruit fly</name>
    <dbReference type="NCBI Taxonomy" id="7244"/>
    <lineage>
        <taxon>Eukaryota</taxon>
        <taxon>Metazoa</taxon>
        <taxon>Ecdysozoa</taxon>
        <taxon>Arthropoda</taxon>
        <taxon>Hexapoda</taxon>
        <taxon>Insecta</taxon>
        <taxon>Pterygota</taxon>
        <taxon>Neoptera</taxon>
        <taxon>Endopterygota</taxon>
        <taxon>Diptera</taxon>
        <taxon>Brachycera</taxon>
        <taxon>Muscomorpha</taxon>
        <taxon>Ephydroidea</taxon>
        <taxon>Drosophilidae</taxon>
        <taxon>Drosophila</taxon>
    </lineage>
</organism>
<protein>
    <submittedName>
        <fullName evidence="7">Odorant-binding protein 19d</fullName>
    </submittedName>
</protein>
<dbReference type="OMA" id="KCLRACM"/>
<dbReference type="InterPro" id="IPR036728">
    <property type="entry name" value="PBP_GOBP_sf"/>
</dbReference>
<feature type="region of interest" description="Disordered" evidence="5">
    <location>
        <begin position="25"/>
        <end position="44"/>
    </location>
</feature>
<gene>
    <name evidence="7" type="primary">Dvir\Obp19d</name>
    <name evidence="7" type="ORF">Dvir_GJ15645</name>
</gene>
<feature type="chain" id="PRO_5002814055" evidence="6">
    <location>
        <begin position="22"/>
        <end position="148"/>
    </location>
</feature>
<dbReference type="eggNOG" id="ENOG502T2AN">
    <property type="taxonomic scope" value="Eukaryota"/>
</dbReference>
<evidence type="ECO:0000256" key="1">
    <source>
        <dbReference type="ARBA" id="ARBA00004613"/>
    </source>
</evidence>
<dbReference type="STRING" id="7244.B4MAK7"/>
<evidence type="ECO:0000256" key="5">
    <source>
        <dbReference type="SAM" id="MobiDB-lite"/>
    </source>
</evidence>
<dbReference type="SUPFAM" id="SSF47565">
    <property type="entry name" value="Insect pheromone/odorant-binding proteins"/>
    <property type="match status" value="1"/>
</dbReference>
<feature type="signal peptide" evidence="6">
    <location>
        <begin position="1"/>
        <end position="21"/>
    </location>
</feature>
<sequence length="148" mass="16351">MSRFVCLALLVVVLAAVAVSAKPHEEISKEHAHEVAQECKTETGATDEDVEHMMKHEPAESQESKCLRACMLKKFEIMDDAGKLSKEHALELVKVMSKDDADKEAAGADIVDKCEAIEVPEDHCDAAVAYESCIVEHMREHGLPLEEH</sequence>
<dbReference type="PhylomeDB" id="B4MAK7"/>
<dbReference type="AlphaFoldDB" id="B4MAK7"/>
<dbReference type="Proteomes" id="UP000008792">
    <property type="component" value="Unassembled WGS sequence"/>
</dbReference>
<proteinExistence type="predicted"/>
<keyword evidence="8" id="KW-1185">Reference proteome</keyword>
<dbReference type="PANTHER" id="PTHR11857:SF42">
    <property type="entry name" value="GENERAL ODORANT-BINDING PROTEIN 19D-RELATED"/>
    <property type="match status" value="1"/>
</dbReference>
<evidence type="ECO:0000313" key="7">
    <source>
        <dbReference type="EMBL" id="EDW66266.1"/>
    </source>
</evidence>
<evidence type="ECO:0000256" key="2">
    <source>
        <dbReference type="ARBA" id="ARBA00022525"/>
    </source>
</evidence>
<dbReference type="KEGG" id="dvi:6634481"/>
<dbReference type="PANTHER" id="PTHR11857">
    <property type="entry name" value="ODORANT BINDING PROTEIN-RELATED"/>
    <property type="match status" value="1"/>
</dbReference>